<evidence type="ECO:0000313" key="3">
    <source>
        <dbReference type="EMBL" id="TYS83616.1"/>
    </source>
</evidence>
<protein>
    <recommendedName>
        <fullName evidence="2">Inhibitor I9 domain-containing protein</fullName>
    </recommendedName>
</protein>
<evidence type="ECO:0000259" key="2">
    <source>
        <dbReference type="Pfam" id="PF05922"/>
    </source>
</evidence>
<dbReference type="RefSeq" id="WP_148970138.1">
    <property type="nucleotide sequence ID" value="NZ_JBNIKW010000005.1"/>
</dbReference>
<evidence type="ECO:0000256" key="1">
    <source>
        <dbReference type="SAM" id="SignalP"/>
    </source>
</evidence>
<sequence>MKKCYWSVLFLVFMMYMGGCQENVGENTYQNGEEAVKETMNSLVKVDPSINLSSEKVVSVIIEFKTKPAQIAVLEAEAQGVDMTLEKAKEHVEQSHQAFEQELHAFLDDNEVKYRIKHRYKTAFNGVSIELPANEIKRLTGSSVISKIYPNQEIQLDPPIQPSDQM</sequence>
<proteinExistence type="predicted"/>
<dbReference type="AlphaFoldDB" id="A0A5D4U8A7"/>
<dbReference type="OrthoDB" id="2922964at2"/>
<accession>A0A5D4U8A7</accession>
<dbReference type="EMBL" id="VTEZ01000005">
    <property type="protein sequence ID" value="TYS83616.1"/>
    <property type="molecule type" value="Genomic_DNA"/>
</dbReference>
<feature type="chain" id="PRO_5038907497" description="Inhibitor I9 domain-containing protein" evidence="1">
    <location>
        <begin position="23"/>
        <end position="166"/>
    </location>
</feature>
<dbReference type="Proteomes" id="UP000324269">
    <property type="component" value="Unassembled WGS sequence"/>
</dbReference>
<reference evidence="3 4" key="1">
    <citation type="submission" date="2019-08" db="EMBL/GenBank/DDBJ databases">
        <title>Bacillus genomes from the desert of Cuatro Cienegas, Coahuila.</title>
        <authorList>
            <person name="Olmedo-Alvarez G."/>
        </authorList>
    </citation>
    <scope>NUCLEOTIDE SEQUENCE [LARGE SCALE GENOMIC DNA]</scope>
    <source>
        <strain evidence="3 4">CH87b_3T</strain>
    </source>
</reference>
<organism evidence="3 4">
    <name type="scientific">Rossellomorea aquimaris</name>
    <dbReference type="NCBI Taxonomy" id="189382"/>
    <lineage>
        <taxon>Bacteria</taxon>
        <taxon>Bacillati</taxon>
        <taxon>Bacillota</taxon>
        <taxon>Bacilli</taxon>
        <taxon>Bacillales</taxon>
        <taxon>Bacillaceae</taxon>
        <taxon>Rossellomorea</taxon>
    </lineage>
</organism>
<dbReference type="InterPro" id="IPR037045">
    <property type="entry name" value="S8pro/Inhibitor_I9_sf"/>
</dbReference>
<dbReference type="Pfam" id="PF05922">
    <property type="entry name" value="Inhibitor_I9"/>
    <property type="match status" value="1"/>
</dbReference>
<dbReference type="Gene3D" id="3.30.70.80">
    <property type="entry name" value="Peptidase S8 propeptide/proteinase inhibitor I9"/>
    <property type="match status" value="1"/>
</dbReference>
<keyword evidence="1" id="KW-0732">Signal</keyword>
<dbReference type="InterPro" id="IPR010259">
    <property type="entry name" value="S8pro/Inhibitor_I9"/>
</dbReference>
<gene>
    <name evidence="3" type="ORF">FZC85_16595</name>
</gene>
<feature type="domain" description="Inhibitor I9" evidence="2">
    <location>
        <begin position="60"/>
        <end position="156"/>
    </location>
</feature>
<evidence type="ECO:0000313" key="4">
    <source>
        <dbReference type="Proteomes" id="UP000324269"/>
    </source>
</evidence>
<name>A0A5D4U8A7_9BACI</name>
<feature type="signal peptide" evidence="1">
    <location>
        <begin position="1"/>
        <end position="22"/>
    </location>
</feature>
<comment type="caution">
    <text evidence="3">The sequence shown here is derived from an EMBL/GenBank/DDBJ whole genome shotgun (WGS) entry which is preliminary data.</text>
</comment>